<organism evidence="1 2">
    <name type="scientific">Nostoc commune NIES-4072</name>
    <dbReference type="NCBI Taxonomy" id="2005467"/>
    <lineage>
        <taxon>Bacteria</taxon>
        <taxon>Bacillati</taxon>
        <taxon>Cyanobacteriota</taxon>
        <taxon>Cyanophyceae</taxon>
        <taxon>Nostocales</taxon>
        <taxon>Nostocaceae</taxon>
        <taxon>Nostoc</taxon>
    </lineage>
</organism>
<dbReference type="EMBL" id="BDUD01000001">
    <property type="protein sequence ID" value="GBG21963.1"/>
    <property type="molecule type" value="Genomic_DNA"/>
</dbReference>
<evidence type="ECO:0000313" key="2">
    <source>
        <dbReference type="Proteomes" id="UP000245124"/>
    </source>
</evidence>
<dbReference type="AlphaFoldDB" id="A0A2R5G0G6"/>
<reference evidence="1 2" key="1">
    <citation type="submission" date="2017-06" db="EMBL/GenBank/DDBJ databases">
        <title>Genome sequencing of cyanobaciteial culture collection at National Institute for Environmental Studies (NIES).</title>
        <authorList>
            <person name="Hirose Y."/>
            <person name="Shimura Y."/>
            <person name="Fujisawa T."/>
            <person name="Nakamura Y."/>
            <person name="Kawachi M."/>
        </authorList>
    </citation>
    <scope>NUCLEOTIDE SEQUENCE [LARGE SCALE GENOMIC DNA]</scope>
    <source>
        <strain evidence="1 2">NIES-4072</strain>
    </source>
</reference>
<sequence>MAILAFLLPGYEVIISLVGCISRNILQDNQKEKNASQLQLSRVNDNSYVLRLPV</sequence>
<protein>
    <submittedName>
        <fullName evidence="1">Uncharacterized protein</fullName>
    </submittedName>
</protein>
<evidence type="ECO:0000313" key="1">
    <source>
        <dbReference type="EMBL" id="GBG21963.1"/>
    </source>
</evidence>
<dbReference type="Proteomes" id="UP000245124">
    <property type="component" value="Unassembled WGS sequence"/>
</dbReference>
<accession>A0A2R5G0G6</accession>
<keyword evidence="2" id="KW-1185">Reference proteome</keyword>
<comment type="caution">
    <text evidence="1">The sequence shown here is derived from an EMBL/GenBank/DDBJ whole genome shotgun (WGS) entry which is preliminary data.</text>
</comment>
<gene>
    <name evidence="1" type="ORF">NIES4072_56520</name>
</gene>
<proteinExistence type="predicted"/>
<name>A0A2R5G0G6_NOSCO</name>